<dbReference type="AlphaFoldDB" id="A0A1Q2MDA9"/>
<reference evidence="9" key="1">
    <citation type="submission" date="2017-02" db="EMBL/GenBank/DDBJ databases">
        <title>Comparative genomics and description of representatives of a novel lineage of planctomycetes thriving in anoxic sediments.</title>
        <authorList>
            <person name="Spring S."/>
            <person name="Bunk B."/>
            <person name="Sproer C."/>
        </authorList>
    </citation>
    <scope>NUCLEOTIDE SEQUENCE [LARGE SCALE GENOMIC DNA]</scope>
    <source>
        <strain evidence="9">SM-Chi-D1</strain>
    </source>
</reference>
<dbReference type="Gene3D" id="3.10.20.80">
    <property type="entry name" value="Translation initiation factor 3 (IF-3), N-terminal domain"/>
    <property type="match status" value="1"/>
</dbReference>
<evidence type="ECO:0000259" key="6">
    <source>
        <dbReference type="Pfam" id="PF00707"/>
    </source>
</evidence>
<feature type="domain" description="Translation initiation factor 3 C-terminal" evidence="6">
    <location>
        <begin position="49"/>
        <end position="131"/>
    </location>
</feature>
<dbReference type="GO" id="GO:0003743">
    <property type="term" value="F:translation initiation factor activity"/>
    <property type="evidence" value="ECO:0007669"/>
    <property type="project" value="UniProtKB-UniRule"/>
</dbReference>
<dbReference type="Gene3D" id="3.30.110.10">
    <property type="entry name" value="Translation initiation factor 3 (IF-3), C-terminal domain"/>
    <property type="match status" value="1"/>
</dbReference>
<dbReference type="Proteomes" id="UP000188181">
    <property type="component" value="Chromosome"/>
</dbReference>
<feature type="domain" description="Translation initiation factor 3 N-terminal" evidence="7">
    <location>
        <begin position="1"/>
        <end position="39"/>
    </location>
</feature>
<gene>
    <name evidence="8" type="primary">infC</name>
    <name evidence="8" type="ORF">SMSP2_01040</name>
</gene>
<dbReference type="SUPFAM" id="SSF55200">
    <property type="entry name" value="Translation initiation factor IF3, C-terminal domain"/>
    <property type="match status" value="1"/>
</dbReference>
<evidence type="ECO:0000313" key="9">
    <source>
        <dbReference type="Proteomes" id="UP000188181"/>
    </source>
</evidence>
<dbReference type="GO" id="GO:0043022">
    <property type="term" value="F:ribosome binding"/>
    <property type="evidence" value="ECO:0007669"/>
    <property type="project" value="TreeGrafter"/>
</dbReference>
<dbReference type="FunFam" id="3.30.110.10:FF:000001">
    <property type="entry name" value="Translation initiation factor IF-3"/>
    <property type="match status" value="1"/>
</dbReference>
<evidence type="ECO:0000256" key="4">
    <source>
        <dbReference type="NCBIfam" id="TIGR00168"/>
    </source>
</evidence>
<dbReference type="GO" id="GO:0005829">
    <property type="term" value="C:cytosol"/>
    <property type="evidence" value="ECO:0007669"/>
    <property type="project" value="TreeGrafter"/>
</dbReference>
<sequence length="134" mass="15376">MASDAGLDLVEVSPNVEPPVCRIMDYGKWLYQQKRKAKQNQKSHHSTTQKELRLGPEIGENDKNVKVGHARKFLEKGHKVQFTMRFRGREMMHVDQGRELMVSVIESLSDIAKPDKEPKLIGRRMIVVLTPAKK</sequence>
<dbReference type="GO" id="GO:0032790">
    <property type="term" value="P:ribosome disassembly"/>
    <property type="evidence" value="ECO:0007669"/>
    <property type="project" value="TreeGrafter"/>
</dbReference>
<feature type="compositionally biased region" description="Basic and acidic residues" evidence="5">
    <location>
        <begin position="48"/>
        <end position="62"/>
    </location>
</feature>
<dbReference type="SUPFAM" id="SSF54364">
    <property type="entry name" value="Translation initiation factor IF3, N-terminal domain"/>
    <property type="match status" value="1"/>
</dbReference>
<name>A0A1Q2MDA9_9BACT</name>
<dbReference type="Pfam" id="PF05198">
    <property type="entry name" value="IF3_N"/>
    <property type="match status" value="1"/>
</dbReference>
<evidence type="ECO:0000256" key="5">
    <source>
        <dbReference type="SAM" id="MobiDB-lite"/>
    </source>
</evidence>
<dbReference type="PANTHER" id="PTHR10938:SF0">
    <property type="entry name" value="TRANSLATION INITIATION FACTOR IF-3, MITOCHONDRIAL"/>
    <property type="match status" value="1"/>
</dbReference>
<keyword evidence="9" id="KW-1185">Reference proteome</keyword>
<evidence type="ECO:0000256" key="3">
    <source>
        <dbReference type="ARBA" id="ARBA00022917"/>
    </source>
</evidence>
<keyword evidence="2 8" id="KW-0396">Initiation factor</keyword>
<dbReference type="STRING" id="1851148.SMSP2_01040"/>
<evidence type="ECO:0000259" key="7">
    <source>
        <dbReference type="Pfam" id="PF05198"/>
    </source>
</evidence>
<dbReference type="NCBIfam" id="TIGR00168">
    <property type="entry name" value="infC"/>
    <property type="match status" value="1"/>
</dbReference>
<feature type="region of interest" description="Disordered" evidence="5">
    <location>
        <begin position="35"/>
        <end position="62"/>
    </location>
</feature>
<feature type="compositionally biased region" description="Basic residues" evidence="5">
    <location>
        <begin position="35"/>
        <end position="47"/>
    </location>
</feature>
<dbReference type="EMBL" id="CP019646">
    <property type="protein sequence ID" value="AQQ70683.1"/>
    <property type="molecule type" value="Genomic_DNA"/>
</dbReference>
<dbReference type="InterPro" id="IPR019815">
    <property type="entry name" value="Translation_initiation_fac_3_C"/>
</dbReference>
<organism evidence="8 9">
    <name type="scientific">Limihaloglobus sulfuriphilus</name>
    <dbReference type="NCBI Taxonomy" id="1851148"/>
    <lineage>
        <taxon>Bacteria</taxon>
        <taxon>Pseudomonadati</taxon>
        <taxon>Planctomycetota</taxon>
        <taxon>Phycisphaerae</taxon>
        <taxon>Sedimentisphaerales</taxon>
        <taxon>Sedimentisphaeraceae</taxon>
        <taxon>Limihaloglobus</taxon>
    </lineage>
</organism>
<dbReference type="KEGG" id="pbas:SMSP2_01040"/>
<dbReference type="InterPro" id="IPR001288">
    <property type="entry name" value="Translation_initiation_fac_3"/>
</dbReference>
<comment type="similarity">
    <text evidence="1">Belongs to the IF-3 family.</text>
</comment>
<evidence type="ECO:0000256" key="2">
    <source>
        <dbReference type="ARBA" id="ARBA00022540"/>
    </source>
</evidence>
<dbReference type="Pfam" id="PF00707">
    <property type="entry name" value="IF3_C"/>
    <property type="match status" value="1"/>
</dbReference>
<dbReference type="InterPro" id="IPR019814">
    <property type="entry name" value="Translation_initiation_fac_3_N"/>
</dbReference>
<dbReference type="GO" id="GO:0016020">
    <property type="term" value="C:membrane"/>
    <property type="evidence" value="ECO:0007669"/>
    <property type="project" value="TreeGrafter"/>
</dbReference>
<accession>A0A1Q2MDA9</accession>
<keyword evidence="3" id="KW-0648">Protein biosynthesis</keyword>
<dbReference type="InterPro" id="IPR036787">
    <property type="entry name" value="T_IF-3_N_sf"/>
</dbReference>
<evidence type="ECO:0000256" key="1">
    <source>
        <dbReference type="ARBA" id="ARBA00005439"/>
    </source>
</evidence>
<dbReference type="PANTHER" id="PTHR10938">
    <property type="entry name" value="TRANSLATION INITIATION FACTOR IF-3"/>
    <property type="match status" value="1"/>
</dbReference>
<proteinExistence type="inferred from homology"/>
<protein>
    <recommendedName>
        <fullName evidence="4">Translation initiation factor IF-3</fullName>
    </recommendedName>
</protein>
<dbReference type="InterPro" id="IPR036788">
    <property type="entry name" value="T_IF-3_C_sf"/>
</dbReference>
<evidence type="ECO:0000313" key="8">
    <source>
        <dbReference type="EMBL" id="AQQ70683.1"/>
    </source>
</evidence>